<evidence type="ECO:0000313" key="2">
    <source>
        <dbReference type="EMBL" id="RED49693.1"/>
    </source>
</evidence>
<organism evidence="2 3">
    <name type="scientific">Aestuariispira insulae</name>
    <dbReference type="NCBI Taxonomy" id="1461337"/>
    <lineage>
        <taxon>Bacteria</taxon>
        <taxon>Pseudomonadati</taxon>
        <taxon>Pseudomonadota</taxon>
        <taxon>Alphaproteobacteria</taxon>
        <taxon>Rhodospirillales</taxon>
        <taxon>Kiloniellaceae</taxon>
        <taxon>Aestuariispira</taxon>
    </lineage>
</organism>
<feature type="region of interest" description="Disordered" evidence="1">
    <location>
        <begin position="259"/>
        <end position="283"/>
    </location>
</feature>
<sequence>MFRYYPGKMTDNKDCFSFSVGQARDRFLAACDSAHIPVTAFPGTATGTEDDRQQVFADIARFGSPSASRVLLLAPAEGGLSAYLSAGLITAAVQEKLYRHLARDVALLLVHAINPKGPLWPVSGVDIPRPEDWEDSMLAQAEERFQSRPKPPTAFDRQSLSNRRLSDMIEPAWDRTVINTIADQFLEECDRLYILELAEMPGSAGELSLTCDDPSAWLPQQPKNREYVPESSLSGHFAGFAGLHHSYAALARFGTTPRVPARSEDKNKDRFIPDARPEWENPVRESGTDLITGCIKAIGALE</sequence>
<dbReference type="AlphaFoldDB" id="A0A3D9HJQ6"/>
<dbReference type="OrthoDB" id="4014363at2"/>
<keyword evidence="3" id="KW-1185">Reference proteome</keyword>
<gene>
    <name evidence="2" type="ORF">DFP90_10564</name>
</gene>
<dbReference type="Pfam" id="PF10994">
    <property type="entry name" value="DUF2817"/>
    <property type="match status" value="1"/>
</dbReference>
<protein>
    <submittedName>
        <fullName evidence="2">Uncharacterized protein DUF2817</fullName>
    </submittedName>
</protein>
<comment type="caution">
    <text evidence="2">The sequence shown here is derived from an EMBL/GenBank/DDBJ whole genome shotgun (WGS) entry which is preliminary data.</text>
</comment>
<feature type="compositionally biased region" description="Basic and acidic residues" evidence="1">
    <location>
        <begin position="261"/>
        <end position="283"/>
    </location>
</feature>
<dbReference type="EMBL" id="QRDW01000005">
    <property type="protein sequence ID" value="RED49693.1"/>
    <property type="molecule type" value="Genomic_DNA"/>
</dbReference>
<proteinExistence type="predicted"/>
<dbReference type="InterPro" id="IPR021259">
    <property type="entry name" value="DUF2817"/>
</dbReference>
<evidence type="ECO:0000313" key="3">
    <source>
        <dbReference type="Proteomes" id="UP000256845"/>
    </source>
</evidence>
<name>A0A3D9HJQ6_9PROT</name>
<dbReference type="Proteomes" id="UP000256845">
    <property type="component" value="Unassembled WGS sequence"/>
</dbReference>
<evidence type="ECO:0000256" key="1">
    <source>
        <dbReference type="SAM" id="MobiDB-lite"/>
    </source>
</evidence>
<reference evidence="2 3" key="1">
    <citation type="submission" date="2018-07" db="EMBL/GenBank/DDBJ databases">
        <title>Genomic Encyclopedia of Type Strains, Phase III (KMG-III): the genomes of soil and plant-associated and newly described type strains.</title>
        <authorList>
            <person name="Whitman W."/>
        </authorList>
    </citation>
    <scope>NUCLEOTIDE SEQUENCE [LARGE SCALE GENOMIC DNA]</scope>
    <source>
        <strain evidence="2 3">CECT 8488</strain>
    </source>
</reference>
<accession>A0A3D9HJQ6</accession>